<name>A0A363CYL3_9BACT</name>
<dbReference type="Proteomes" id="UP000251135">
    <property type="component" value="Unassembled WGS sequence"/>
</dbReference>
<evidence type="ECO:0000313" key="1">
    <source>
        <dbReference type="EMBL" id="PUE64131.1"/>
    </source>
</evidence>
<dbReference type="InterPro" id="IPR052159">
    <property type="entry name" value="Competence_DNA_uptake"/>
</dbReference>
<evidence type="ECO:0000313" key="2">
    <source>
        <dbReference type="Proteomes" id="UP000251135"/>
    </source>
</evidence>
<sequence>MSYTKIAFLPVDNGNMTFIKLNDVNETTILYDMYIREKATDPNDKTYDVLQYLKDNLKTDSKGRHFVDVFILSHHDDDHIRGFENYFYTGDIKDISDKCEKIYIKEIWGSSRFFKKANIFHTLQSNAKVFNTEMRRRYELHKKYDAIQEEGNRIIILGKSDDDKTDHVENIVYEIGDSIHFLNNRNLSSKIDINILGPIEQQKDEIDDLYKRKNRGSVILQLNIEQDSYINQILLTGDAGADVLQYMYNIYHLSKFKYDILLAPHHCSKYSMFNKLSDGSCEISENALELLSQAKSGAKIIASCREFGKDTPPHKEAKKEYENIVGESNFFYTLGYKKGSEPIEFELTGFGHKEIVKTTKAKITTASAISVGEARGHG</sequence>
<dbReference type="EMBL" id="MUXE01000010">
    <property type="protein sequence ID" value="PUE64131.1"/>
    <property type="molecule type" value="Genomic_DNA"/>
</dbReference>
<dbReference type="AlphaFoldDB" id="A0A363CYL3"/>
<comment type="caution">
    <text evidence="1">The sequence shown here is derived from an EMBL/GenBank/DDBJ whole genome shotgun (WGS) entry which is preliminary data.</text>
</comment>
<dbReference type="SUPFAM" id="SSF56281">
    <property type="entry name" value="Metallo-hydrolase/oxidoreductase"/>
    <property type="match status" value="1"/>
</dbReference>
<evidence type="ECO:0008006" key="3">
    <source>
        <dbReference type="Google" id="ProtNLM"/>
    </source>
</evidence>
<dbReference type="RefSeq" id="WP_108559428.1">
    <property type="nucleotide sequence ID" value="NZ_MUXE01000010.1"/>
</dbReference>
<proteinExistence type="predicted"/>
<dbReference type="Gene3D" id="3.60.15.10">
    <property type="entry name" value="Ribonuclease Z/Hydroxyacylglutathione hydrolase-like"/>
    <property type="match status" value="1"/>
</dbReference>
<dbReference type="PANTHER" id="PTHR30619:SF1">
    <property type="entry name" value="RECOMBINATION PROTEIN 2"/>
    <property type="match status" value="1"/>
</dbReference>
<protein>
    <recommendedName>
        <fullName evidence="3">Metallohydrolase</fullName>
    </recommendedName>
</protein>
<gene>
    <name evidence="1" type="ORF">B0174_07905</name>
</gene>
<dbReference type="PANTHER" id="PTHR30619">
    <property type="entry name" value="DNA INTERNALIZATION/COMPETENCE PROTEIN COMEC/REC2"/>
    <property type="match status" value="1"/>
</dbReference>
<organism evidence="1 2">
    <name type="scientific">Arcobacter caeni</name>
    <dbReference type="NCBI Taxonomy" id="1912877"/>
    <lineage>
        <taxon>Bacteria</taxon>
        <taxon>Pseudomonadati</taxon>
        <taxon>Campylobacterota</taxon>
        <taxon>Epsilonproteobacteria</taxon>
        <taxon>Campylobacterales</taxon>
        <taxon>Arcobacteraceae</taxon>
        <taxon>Arcobacter</taxon>
    </lineage>
</organism>
<dbReference type="InterPro" id="IPR036866">
    <property type="entry name" value="RibonucZ/Hydroxyglut_hydro"/>
</dbReference>
<dbReference type="OrthoDB" id="9768813at2"/>
<accession>A0A363CYL3</accession>
<keyword evidence="2" id="KW-1185">Reference proteome</keyword>
<reference evidence="1 2" key="1">
    <citation type="submission" date="2017-02" db="EMBL/GenBank/DDBJ databases">
        <title>Arcobacter caeni sp. nov, a new Arcobacter species isolated from reclaimed water.</title>
        <authorList>
            <person name="Figueras M.J."/>
            <person name="Perez-Cataluna A."/>
            <person name="Salas-Masso N."/>
        </authorList>
    </citation>
    <scope>NUCLEOTIDE SEQUENCE [LARGE SCALE GENOMIC DNA]</scope>
    <source>
        <strain evidence="1 2">RW17-10</strain>
    </source>
</reference>